<gene>
    <name evidence="1" type="ORF">Apa02nite_050250</name>
</gene>
<evidence type="ECO:0008006" key="3">
    <source>
        <dbReference type="Google" id="ProtNLM"/>
    </source>
</evidence>
<keyword evidence="2" id="KW-1185">Reference proteome</keyword>
<sequence length="401" mass="43039">MTRPGWQARDVRLSVTIMHHPARDVDLEAIVEACRPLSARVVYDPDPDAARSPLRTAKVAWASIAEGATHHLVLQDDARLCDGFAAHVVAAIASRPAHGIALYTDWSSPQNSYLSRLAAVAGSPWAPLSPMEWTPALSFLLPAGVAADLAGYLAPIPDEVTDDDQMISRYCRERGVPLLASVPHLVDNRGLPTLIDGHGGRHHATVWAPPVPSATHWDVDPRIDGALASRSRYRSHDEYVVRVKDSRCLIRLLRPDTGEPGGNEFCWYWEDWCDLVGVSPDEVTTAFVAHLDDLPGPPPAARAALEIWAAGYLLGLGAAAVRRDLPVPLAPAVPARIRAAVSSWVDSGLTGPHGTALGTSDRTAMIDLGAAAVTLSLHRRSPNPFVAAGVPADARGEDTRR</sequence>
<dbReference type="EMBL" id="BOMS01000076">
    <property type="protein sequence ID" value="GIE68917.1"/>
    <property type="molecule type" value="Genomic_DNA"/>
</dbReference>
<dbReference type="RefSeq" id="WP_203827155.1">
    <property type="nucleotide sequence ID" value="NZ_BAAATY010000020.1"/>
</dbReference>
<organism evidence="1 2">
    <name type="scientific">Actinoplanes palleronii</name>
    <dbReference type="NCBI Taxonomy" id="113570"/>
    <lineage>
        <taxon>Bacteria</taxon>
        <taxon>Bacillati</taxon>
        <taxon>Actinomycetota</taxon>
        <taxon>Actinomycetes</taxon>
        <taxon>Micromonosporales</taxon>
        <taxon>Micromonosporaceae</taxon>
        <taxon>Actinoplanes</taxon>
    </lineage>
</organism>
<dbReference type="Proteomes" id="UP000624709">
    <property type="component" value="Unassembled WGS sequence"/>
</dbReference>
<comment type="caution">
    <text evidence="1">The sequence shown here is derived from an EMBL/GenBank/DDBJ whole genome shotgun (WGS) entry which is preliminary data.</text>
</comment>
<protein>
    <recommendedName>
        <fullName evidence="3">Glycosyl transferase family 2</fullName>
    </recommendedName>
</protein>
<evidence type="ECO:0000313" key="1">
    <source>
        <dbReference type="EMBL" id="GIE68917.1"/>
    </source>
</evidence>
<reference evidence="1 2" key="1">
    <citation type="submission" date="2021-01" db="EMBL/GenBank/DDBJ databases">
        <title>Whole genome shotgun sequence of Actinoplanes palleronii NBRC 14916.</title>
        <authorList>
            <person name="Komaki H."/>
            <person name="Tamura T."/>
        </authorList>
    </citation>
    <scope>NUCLEOTIDE SEQUENCE [LARGE SCALE GENOMIC DNA]</scope>
    <source>
        <strain evidence="1 2">NBRC 14916</strain>
    </source>
</reference>
<name>A0ABQ4BE07_9ACTN</name>
<evidence type="ECO:0000313" key="2">
    <source>
        <dbReference type="Proteomes" id="UP000624709"/>
    </source>
</evidence>
<accession>A0ABQ4BE07</accession>
<proteinExistence type="predicted"/>